<evidence type="ECO:0000313" key="13">
    <source>
        <dbReference type="Proteomes" id="UP000664466"/>
    </source>
</evidence>
<dbReference type="InterPro" id="IPR047817">
    <property type="entry name" value="ABC2_TM_bact-type"/>
</dbReference>
<evidence type="ECO:0000256" key="3">
    <source>
        <dbReference type="ARBA" id="ARBA00022448"/>
    </source>
</evidence>
<organism evidence="12">
    <name type="scientific">Thiothrix fructosivorans</name>
    <dbReference type="NCBI Taxonomy" id="111770"/>
    <lineage>
        <taxon>Bacteria</taxon>
        <taxon>Pseudomonadati</taxon>
        <taxon>Pseudomonadota</taxon>
        <taxon>Gammaproteobacteria</taxon>
        <taxon>Thiotrichales</taxon>
        <taxon>Thiotrichaceae</taxon>
        <taxon>Thiothrix</taxon>
    </lineage>
</organism>
<dbReference type="Pfam" id="PF01061">
    <property type="entry name" value="ABC2_membrane"/>
    <property type="match status" value="1"/>
</dbReference>
<keyword evidence="13" id="KW-1185">Reference proteome</keyword>
<evidence type="ECO:0000256" key="2">
    <source>
        <dbReference type="ARBA" id="ARBA00007783"/>
    </source>
</evidence>
<evidence type="ECO:0000256" key="8">
    <source>
        <dbReference type="ARBA" id="ARBA00023136"/>
    </source>
</evidence>
<feature type="domain" description="ABC transmembrane type-2" evidence="10">
    <location>
        <begin position="32"/>
        <end position="256"/>
    </location>
</feature>
<sequence length="264" mass="29856">MKGMLMAVWRFRHFILSSILNDFKLRFIRSGLGALWGVIHPLMQVLIFAFILSHVMANKLPGIDNPYSYAIYLMAGTLCWSLFAEVMQRSLTLFIDNGNLLKKIAFPRISLPVITAGGVLLNNLLLLVSVLFIFVVLGHFPSIHLLWLPLLIALTLALGLGAGLVLGVLNVFLRDIGQFVPILLQFVYWFTPVVYMATIIPEHYRQWLALNPMYTMVEAYHDVLVFGRMPDWWGLLPVALLAMVLLGLAMILFRKASPEMVDML</sequence>
<feature type="transmembrane region" description="Helical" evidence="9">
    <location>
        <begin position="34"/>
        <end position="57"/>
    </location>
</feature>
<dbReference type="GO" id="GO:0140359">
    <property type="term" value="F:ABC-type transporter activity"/>
    <property type="evidence" value="ECO:0007669"/>
    <property type="project" value="InterPro"/>
</dbReference>
<dbReference type="PANTHER" id="PTHR30413">
    <property type="entry name" value="INNER MEMBRANE TRANSPORT PERMEASE"/>
    <property type="match status" value="1"/>
</dbReference>
<feature type="transmembrane region" description="Helical" evidence="9">
    <location>
        <begin position="179"/>
        <end position="200"/>
    </location>
</feature>
<keyword evidence="7" id="KW-0762">Sugar transport</keyword>
<dbReference type="GO" id="GO:0015920">
    <property type="term" value="P:lipopolysaccharide transport"/>
    <property type="evidence" value="ECO:0007669"/>
    <property type="project" value="TreeGrafter"/>
</dbReference>
<dbReference type="PANTHER" id="PTHR30413:SF10">
    <property type="entry name" value="CAPSULE POLYSACCHARIDE EXPORT INNER-MEMBRANE PROTEIN CTRC"/>
    <property type="match status" value="1"/>
</dbReference>
<keyword evidence="8 9" id="KW-0472">Membrane</keyword>
<keyword evidence="6 9" id="KW-1133">Transmembrane helix</keyword>
<dbReference type="InterPro" id="IPR013525">
    <property type="entry name" value="ABC2_TM"/>
</dbReference>
<feature type="transmembrane region" description="Helical" evidence="9">
    <location>
        <begin position="69"/>
        <end position="88"/>
    </location>
</feature>
<evidence type="ECO:0000259" key="10">
    <source>
        <dbReference type="PROSITE" id="PS51012"/>
    </source>
</evidence>
<keyword evidence="4 9" id="KW-1003">Cell membrane</keyword>
<proteinExistence type="inferred from homology"/>
<reference evidence="11 13" key="1">
    <citation type="submission" date="2021-03" db="EMBL/GenBank/DDBJ databases">
        <title>Draft genome and methylome analysis of Thiotrix fructosivoruns ATCC 49748.</title>
        <authorList>
            <person name="Fomenkov A."/>
            <person name="Grabovich M.Y."/>
            <person name="Roberts R.J."/>
        </authorList>
    </citation>
    <scope>NUCLEOTIDE SEQUENCE [LARGE SCALE GENOMIC DNA]</scope>
    <source>
        <strain evidence="11 13">ATCC 49748</strain>
    </source>
</reference>
<evidence type="ECO:0000256" key="4">
    <source>
        <dbReference type="ARBA" id="ARBA00022475"/>
    </source>
</evidence>
<protein>
    <recommendedName>
        <fullName evidence="9">Transport permease protein</fullName>
    </recommendedName>
</protein>
<evidence type="ECO:0000313" key="11">
    <source>
        <dbReference type="EMBL" id="MBO0614318.1"/>
    </source>
</evidence>
<evidence type="ECO:0000256" key="6">
    <source>
        <dbReference type="ARBA" id="ARBA00022989"/>
    </source>
</evidence>
<dbReference type="RefSeq" id="WP_207252059.1">
    <property type="nucleotide sequence ID" value="NZ_JAFMPM010000008.1"/>
</dbReference>
<evidence type="ECO:0000256" key="9">
    <source>
        <dbReference type="RuleBase" id="RU361157"/>
    </source>
</evidence>
<accession>A0A8B0SCU4</accession>
<feature type="transmembrane region" description="Helical" evidence="9">
    <location>
        <begin position="109"/>
        <end position="140"/>
    </location>
</feature>
<keyword evidence="7" id="KW-0625">Polysaccharide transport</keyword>
<evidence type="ECO:0000256" key="1">
    <source>
        <dbReference type="ARBA" id="ARBA00004651"/>
    </source>
</evidence>
<evidence type="ECO:0000256" key="5">
    <source>
        <dbReference type="ARBA" id="ARBA00022692"/>
    </source>
</evidence>
<evidence type="ECO:0000256" key="7">
    <source>
        <dbReference type="ARBA" id="ARBA00023047"/>
    </source>
</evidence>
<comment type="similarity">
    <text evidence="2 9">Belongs to the ABC-2 integral membrane protein family.</text>
</comment>
<feature type="transmembrane region" description="Helical" evidence="9">
    <location>
        <begin position="146"/>
        <end position="172"/>
    </location>
</feature>
<keyword evidence="3 9" id="KW-0813">Transport</keyword>
<keyword evidence="5 9" id="KW-0812">Transmembrane</keyword>
<name>A0A8B0SCU4_9GAMM</name>
<dbReference type="PROSITE" id="PS51012">
    <property type="entry name" value="ABC_TM2"/>
    <property type="match status" value="1"/>
</dbReference>
<evidence type="ECO:0000313" key="12">
    <source>
        <dbReference type="EMBL" id="QTX09166.1"/>
    </source>
</evidence>
<reference evidence="12" key="2">
    <citation type="submission" date="2021-04" db="EMBL/GenBank/DDBJ databases">
        <title>Complete Genome and methylome analysis of Thiothrix fructosivorans ATCC 49748.</title>
        <authorList>
            <person name="Fomenkov A."/>
            <person name="Sun L."/>
            <person name="Vincze T."/>
            <person name="Grabovich M.Y."/>
            <person name="Roberts R.J."/>
        </authorList>
    </citation>
    <scope>NUCLEOTIDE SEQUENCE</scope>
    <source>
        <strain evidence="12">ATCC 49748</strain>
    </source>
</reference>
<dbReference type="AlphaFoldDB" id="A0A8B0SCU4"/>
<dbReference type="GO" id="GO:0015774">
    <property type="term" value="P:polysaccharide transport"/>
    <property type="evidence" value="ECO:0007669"/>
    <property type="project" value="UniProtKB-KW"/>
</dbReference>
<dbReference type="GO" id="GO:0005886">
    <property type="term" value="C:plasma membrane"/>
    <property type="evidence" value="ECO:0007669"/>
    <property type="project" value="UniProtKB-SubCell"/>
</dbReference>
<dbReference type="EMBL" id="JAFMPM010000008">
    <property type="protein sequence ID" value="MBO0614318.1"/>
    <property type="molecule type" value="Genomic_DNA"/>
</dbReference>
<comment type="subcellular location">
    <subcellularLocation>
        <location evidence="9">Cell inner membrane</location>
        <topology evidence="9">Multi-pass membrane protein</topology>
    </subcellularLocation>
    <subcellularLocation>
        <location evidence="1">Cell membrane</location>
        <topology evidence="1">Multi-pass membrane protein</topology>
    </subcellularLocation>
</comment>
<feature type="transmembrane region" description="Helical" evidence="9">
    <location>
        <begin position="232"/>
        <end position="253"/>
    </location>
</feature>
<dbReference type="Proteomes" id="UP000664466">
    <property type="component" value="Unassembled WGS sequence"/>
</dbReference>
<gene>
    <name evidence="12" type="ORF">J1836_010940</name>
    <name evidence="11" type="ORF">J1836_15555</name>
</gene>
<dbReference type="EMBL" id="CP072748">
    <property type="protein sequence ID" value="QTX09166.1"/>
    <property type="molecule type" value="Genomic_DNA"/>
</dbReference>